<proteinExistence type="inferred from homology"/>
<dbReference type="NCBIfam" id="TIGR00714">
    <property type="entry name" value="hscB"/>
    <property type="match status" value="1"/>
</dbReference>
<organism evidence="7 8">
    <name type="scientific">Pelomonas dachongensis</name>
    <dbReference type="NCBI Taxonomy" id="3299029"/>
    <lineage>
        <taxon>Bacteria</taxon>
        <taxon>Pseudomonadati</taxon>
        <taxon>Pseudomonadota</taxon>
        <taxon>Betaproteobacteria</taxon>
        <taxon>Burkholderiales</taxon>
        <taxon>Sphaerotilaceae</taxon>
        <taxon>Roseateles</taxon>
    </lineage>
</organism>
<dbReference type="InterPro" id="IPR001623">
    <property type="entry name" value="DnaJ_domain"/>
</dbReference>
<dbReference type="InterPro" id="IPR004640">
    <property type="entry name" value="HscB"/>
</dbReference>
<dbReference type="InterPro" id="IPR036386">
    <property type="entry name" value="HscB_C_sf"/>
</dbReference>
<reference evidence="7 8" key="1">
    <citation type="submission" date="2024-09" db="EMBL/GenBank/DDBJ databases">
        <title>Novel species of the genus Pelomonas and Roseateles isolated from streams.</title>
        <authorList>
            <person name="Lu H."/>
        </authorList>
    </citation>
    <scope>NUCLEOTIDE SEQUENCE [LARGE SCALE GENOMIC DNA]</scope>
    <source>
        <strain evidence="7 8">DC23W</strain>
    </source>
</reference>
<dbReference type="HAMAP" id="MF_00682">
    <property type="entry name" value="HscB"/>
    <property type="match status" value="1"/>
</dbReference>
<dbReference type="PANTHER" id="PTHR14021:SF15">
    <property type="entry name" value="IRON-SULFUR CLUSTER CO-CHAPERONE PROTEIN HSCB"/>
    <property type="match status" value="1"/>
</dbReference>
<evidence type="ECO:0000313" key="8">
    <source>
        <dbReference type="Proteomes" id="UP001606300"/>
    </source>
</evidence>
<comment type="function">
    <text evidence="3 4">Co-chaperone involved in the maturation of iron-sulfur cluster-containing proteins. Seems to help targeting proteins to be folded toward HscA.</text>
</comment>
<comment type="subunit">
    <text evidence="4">Interacts with HscA and stimulates its ATPase activity.</text>
</comment>
<dbReference type="SUPFAM" id="SSF47144">
    <property type="entry name" value="HSC20 (HSCB), C-terminal oligomerisation domain"/>
    <property type="match status" value="1"/>
</dbReference>
<dbReference type="SMART" id="SM00271">
    <property type="entry name" value="DnaJ"/>
    <property type="match status" value="1"/>
</dbReference>
<evidence type="ECO:0000256" key="3">
    <source>
        <dbReference type="ARBA" id="ARBA00025596"/>
    </source>
</evidence>
<evidence type="ECO:0000313" key="7">
    <source>
        <dbReference type="EMBL" id="MFG6413459.1"/>
    </source>
</evidence>
<gene>
    <name evidence="4 7" type="primary">hscB</name>
    <name evidence="7" type="ORF">ACG02S_06055</name>
</gene>
<dbReference type="Proteomes" id="UP001606300">
    <property type="component" value="Unassembled WGS sequence"/>
</dbReference>
<dbReference type="EMBL" id="JBIGHY010000002">
    <property type="protein sequence ID" value="MFG6413459.1"/>
    <property type="molecule type" value="Genomic_DNA"/>
</dbReference>
<evidence type="ECO:0000256" key="2">
    <source>
        <dbReference type="ARBA" id="ARBA00023186"/>
    </source>
</evidence>
<comment type="caution">
    <text evidence="7">The sequence shown here is derived from an EMBL/GenBank/DDBJ whole genome shotgun (WGS) entry which is preliminary data.</text>
</comment>
<evidence type="ECO:0000256" key="4">
    <source>
        <dbReference type="HAMAP-Rule" id="MF_00682"/>
    </source>
</evidence>
<dbReference type="SUPFAM" id="SSF46565">
    <property type="entry name" value="Chaperone J-domain"/>
    <property type="match status" value="1"/>
</dbReference>
<feature type="coiled-coil region" evidence="5">
    <location>
        <begin position="115"/>
        <end position="176"/>
    </location>
</feature>
<dbReference type="NCBIfam" id="NF002935">
    <property type="entry name" value="PRK03578.1"/>
    <property type="match status" value="1"/>
</dbReference>
<evidence type="ECO:0000256" key="5">
    <source>
        <dbReference type="SAM" id="Coils"/>
    </source>
</evidence>
<dbReference type="InterPro" id="IPR009073">
    <property type="entry name" value="HscB_oligo_C"/>
</dbReference>
<name>A0ABW7EJ27_9BURK</name>
<dbReference type="Pfam" id="PF07743">
    <property type="entry name" value="HSCB_C"/>
    <property type="match status" value="1"/>
</dbReference>
<evidence type="ECO:0000259" key="6">
    <source>
        <dbReference type="PROSITE" id="PS50076"/>
    </source>
</evidence>
<accession>A0ABW7EJ27</accession>
<keyword evidence="2 4" id="KW-0143">Chaperone</keyword>
<keyword evidence="8" id="KW-1185">Reference proteome</keyword>
<comment type="similarity">
    <text evidence="1 4">Belongs to the HscB family.</text>
</comment>
<dbReference type="Gene3D" id="1.20.1280.20">
    <property type="entry name" value="HscB, C-terminal domain"/>
    <property type="match status" value="1"/>
</dbReference>
<evidence type="ECO:0000256" key="1">
    <source>
        <dbReference type="ARBA" id="ARBA00010476"/>
    </source>
</evidence>
<dbReference type="PROSITE" id="PS50076">
    <property type="entry name" value="DNAJ_2"/>
    <property type="match status" value="1"/>
</dbReference>
<keyword evidence="5" id="KW-0175">Coiled coil</keyword>
<dbReference type="RefSeq" id="WP_394469544.1">
    <property type="nucleotide sequence ID" value="NZ_JBIGHY010000002.1"/>
</dbReference>
<sequence length="181" mass="20077">MRLTDNDFQLFGLPETQAQDRAAIDARWKALQAEVHPDRFAAEGAAAQRVAMQWAMRVNEGYQRLKDPLKRAAYLCELRGAPVGAETNTQMPAAFLMQQMEWREALDESRSESALEALDNDAAQAEAAALAQAQRLLDDNNDAPAAAAQVRALMFIQRFRADIDQCLAKLEDLAGQTARTK</sequence>
<dbReference type="InterPro" id="IPR036869">
    <property type="entry name" value="J_dom_sf"/>
</dbReference>
<dbReference type="Gene3D" id="1.10.287.110">
    <property type="entry name" value="DnaJ domain"/>
    <property type="match status" value="1"/>
</dbReference>
<feature type="domain" description="J" evidence="6">
    <location>
        <begin position="6"/>
        <end position="78"/>
    </location>
</feature>
<dbReference type="PANTHER" id="PTHR14021">
    <property type="entry name" value="IRON-SULFUR CLUSTER CO-CHAPERONE PROTEIN HSCB"/>
    <property type="match status" value="1"/>
</dbReference>
<protein>
    <recommendedName>
        <fullName evidence="4">Co-chaperone protein HscB homolog</fullName>
    </recommendedName>
</protein>